<dbReference type="PANTHER" id="PTHR35370:SF1">
    <property type="entry name" value="TYPE VI SECRETION SYSTEM COMPONENT TSSF1"/>
    <property type="match status" value="1"/>
</dbReference>
<feature type="non-terminal residue" evidence="1">
    <location>
        <position position="87"/>
    </location>
</feature>
<gene>
    <name evidence="1" type="ORF">VU01_11157</name>
</gene>
<reference evidence="1 2" key="1">
    <citation type="submission" date="2017-01" db="EMBL/GenBank/DDBJ databases">
        <title>The cable genome- insights into the physiology and evolution of filamentous bacteria capable of sulfide oxidation via long distance electron transfer.</title>
        <authorList>
            <person name="Schreiber L."/>
            <person name="Bjerg J.T."/>
            <person name="Boggild A."/>
            <person name="Van De Vossenberg J."/>
            <person name="Meysman F."/>
            <person name="Nielsen L.P."/>
            <person name="Schramm A."/>
            <person name="Kjeldsen K.U."/>
        </authorList>
    </citation>
    <scope>NUCLEOTIDE SEQUENCE [LARGE SCALE GENOMIC DNA]</scope>
    <source>
        <strain evidence="1">A5</strain>
    </source>
</reference>
<sequence length="87" mass="9740">MVVTGPVEANEKRINGIESYEVQSVNRLVRGVMMRGQRLNLSIRADHFAGIGDFYLFGLVLDEFFSEYAGMNSFTQLNTTNSNTGED</sequence>
<evidence type="ECO:0000313" key="1">
    <source>
        <dbReference type="EMBL" id="RWX51571.1"/>
    </source>
</evidence>
<accession>A0A444JEQ0</accession>
<dbReference type="Pfam" id="PF05947">
    <property type="entry name" value="T6SS_TssF"/>
    <property type="match status" value="1"/>
</dbReference>
<organism evidence="1 2">
    <name type="scientific">Candidatus Electrothrix marina</name>
    <dbReference type="NCBI Taxonomy" id="1859130"/>
    <lineage>
        <taxon>Bacteria</taxon>
        <taxon>Pseudomonadati</taxon>
        <taxon>Thermodesulfobacteriota</taxon>
        <taxon>Desulfobulbia</taxon>
        <taxon>Desulfobulbales</taxon>
        <taxon>Desulfobulbaceae</taxon>
        <taxon>Candidatus Electrothrix</taxon>
    </lineage>
</organism>
<dbReference type="EMBL" id="MTKS01000115">
    <property type="protein sequence ID" value="RWX51571.1"/>
    <property type="molecule type" value="Genomic_DNA"/>
</dbReference>
<dbReference type="InterPro" id="IPR010272">
    <property type="entry name" value="T6SS_TssF"/>
</dbReference>
<dbReference type="Proteomes" id="UP000288892">
    <property type="component" value="Unassembled WGS sequence"/>
</dbReference>
<evidence type="ECO:0000313" key="2">
    <source>
        <dbReference type="Proteomes" id="UP000288892"/>
    </source>
</evidence>
<comment type="caution">
    <text evidence="1">The sequence shown here is derived from an EMBL/GenBank/DDBJ whole genome shotgun (WGS) entry which is preliminary data.</text>
</comment>
<name>A0A444JEQ0_9BACT</name>
<dbReference type="AlphaFoldDB" id="A0A444JEQ0"/>
<keyword evidence="2" id="KW-1185">Reference proteome</keyword>
<proteinExistence type="predicted"/>
<protein>
    <submittedName>
        <fullName evidence="1">Type VI secretion system protein</fullName>
    </submittedName>
</protein>
<dbReference type="PANTHER" id="PTHR35370">
    <property type="entry name" value="CYTOPLASMIC PROTEIN-RELATED-RELATED"/>
    <property type="match status" value="1"/>
</dbReference>